<protein>
    <submittedName>
        <fullName evidence="5">CBS domain-containing protein</fullName>
    </submittedName>
</protein>
<dbReference type="PROSITE" id="PS51371">
    <property type="entry name" value="CBS"/>
    <property type="match status" value="2"/>
</dbReference>
<dbReference type="PANTHER" id="PTHR43080">
    <property type="entry name" value="CBS DOMAIN-CONTAINING PROTEIN CBSX3, MITOCHONDRIAL"/>
    <property type="match status" value="1"/>
</dbReference>
<accession>A0A1L5FD44</accession>
<feature type="domain" description="CBS" evidence="4">
    <location>
        <begin position="7"/>
        <end position="62"/>
    </location>
</feature>
<dbReference type="EMBL" id="CP018335">
    <property type="protein sequence ID" value="APM40935.1"/>
    <property type="molecule type" value="Genomic_DNA"/>
</dbReference>
<dbReference type="Gene3D" id="3.10.580.10">
    <property type="entry name" value="CBS-domain"/>
    <property type="match status" value="1"/>
</dbReference>
<sequence>MKVENVMTKSVASLNPDDTVDKAAQVMMENNIGSLPVCQQGKIIGILTDRDISIRSVGNKAAPNSKTVRDIMSSNPVTASPDMDVKDVSRIMSERQIRRVPVVENNNVVGIVSLGDLAVNPRSNNQAGDALSSISQPDNSQF</sequence>
<evidence type="ECO:0000259" key="4">
    <source>
        <dbReference type="PROSITE" id="PS51371"/>
    </source>
</evidence>
<gene>
    <name evidence="5" type="ORF">BS101_20595</name>
</gene>
<dbReference type="InterPro" id="IPR051257">
    <property type="entry name" value="Diverse_CBS-Domain"/>
</dbReference>
<organism evidence="5 6">
    <name type="scientific">Clostridium kluyveri</name>
    <dbReference type="NCBI Taxonomy" id="1534"/>
    <lineage>
        <taxon>Bacteria</taxon>
        <taxon>Bacillati</taxon>
        <taxon>Bacillota</taxon>
        <taxon>Clostridia</taxon>
        <taxon>Eubacteriales</taxon>
        <taxon>Clostridiaceae</taxon>
        <taxon>Clostridium</taxon>
    </lineage>
</organism>
<keyword evidence="1 2" id="KW-0129">CBS domain</keyword>
<dbReference type="InterPro" id="IPR000644">
    <property type="entry name" value="CBS_dom"/>
</dbReference>
<dbReference type="OrthoDB" id="9802114at2"/>
<feature type="region of interest" description="Disordered" evidence="3">
    <location>
        <begin position="58"/>
        <end position="84"/>
    </location>
</feature>
<dbReference type="Pfam" id="PF00571">
    <property type="entry name" value="CBS"/>
    <property type="match status" value="2"/>
</dbReference>
<reference evidence="5 6" key="1">
    <citation type="submission" date="2016-12" db="EMBL/GenBank/DDBJ databases">
        <title>Complete genome sequence of Clostridium kluyveri JZZ isolated from the pit mud of a Chinese flavor liquor-making factory.</title>
        <authorList>
            <person name="Wang Y."/>
        </authorList>
    </citation>
    <scope>NUCLEOTIDE SEQUENCE [LARGE SCALE GENOMIC DNA]</scope>
    <source>
        <strain evidence="5 6">JZZ</strain>
    </source>
</reference>
<proteinExistence type="predicted"/>
<dbReference type="Proteomes" id="UP000184604">
    <property type="component" value="Chromosome"/>
</dbReference>
<dbReference type="InterPro" id="IPR046342">
    <property type="entry name" value="CBS_dom_sf"/>
</dbReference>
<feature type="compositionally biased region" description="Polar residues" evidence="3">
    <location>
        <begin position="62"/>
        <end position="78"/>
    </location>
</feature>
<name>A0A1L5FD44_CLOKL</name>
<evidence type="ECO:0000313" key="6">
    <source>
        <dbReference type="Proteomes" id="UP000184604"/>
    </source>
</evidence>
<dbReference type="AlphaFoldDB" id="A0A1L5FD44"/>
<dbReference type="SUPFAM" id="SSF54631">
    <property type="entry name" value="CBS-domain pair"/>
    <property type="match status" value="1"/>
</dbReference>
<evidence type="ECO:0000313" key="5">
    <source>
        <dbReference type="EMBL" id="APM40935.1"/>
    </source>
</evidence>
<evidence type="ECO:0000256" key="3">
    <source>
        <dbReference type="SAM" id="MobiDB-lite"/>
    </source>
</evidence>
<dbReference type="RefSeq" id="WP_073540572.1">
    <property type="nucleotide sequence ID" value="NZ_CP018335.1"/>
</dbReference>
<evidence type="ECO:0000256" key="1">
    <source>
        <dbReference type="ARBA" id="ARBA00023122"/>
    </source>
</evidence>
<dbReference type="SMART" id="SM00116">
    <property type="entry name" value="CBS"/>
    <property type="match status" value="2"/>
</dbReference>
<feature type="domain" description="CBS" evidence="4">
    <location>
        <begin position="72"/>
        <end position="127"/>
    </location>
</feature>
<evidence type="ECO:0000256" key="2">
    <source>
        <dbReference type="PROSITE-ProRule" id="PRU00703"/>
    </source>
</evidence>
<dbReference type="PANTHER" id="PTHR43080:SF2">
    <property type="entry name" value="CBS DOMAIN-CONTAINING PROTEIN"/>
    <property type="match status" value="1"/>
</dbReference>